<feature type="binding site" evidence="9">
    <location>
        <position position="142"/>
    </location>
    <ligand>
        <name>Zn(2+)</name>
        <dbReference type="ChEBI" id="CHEBI:29105"/>
        <label>2</label>
    </ligand>
</feature>
<dbReference type="SUPFAM" id="SSF53187">
    <property type="entry name" value="Zn-dependent exopeptidases"/>
    <property type="match status" value="1"/>
</dbReference>
<keyword evidence="9" id="KW-0963">Cytoplasm</keyword>
<dbReference type="NCBIfam" id="NF009920">
    <property type="entry name" value="PRK13381.1"/>
    <property type="match status" value="1"/>
</dbReference>
<feature type="binding site" evidence="9">
    <location>
        <position position="199"/>
    </location>
    <ligand>
        <name>Zn(2+)</name>
        <dbReference type="ChEBI" id="CHEBI:29105"/>
        <label>1</label>
    </ligand>
</feature>
<dbReference type="InterPro" id="IPR011650">
    <property type="entry name" value="Peptidase_M20_dimer"/>
</dbReference>
<evidence type="ECO:0000256" key="6">
    <source>
        <dbReference type="ARBA" id="ARBA00022801"/>
    </source>
</evidence>
<comment type="similarity">
    <text evidence="2 9">Belongs to the peptidase M20B family.</text>
</comment>
<dbReference type="SUPFAM" id="SSF55031">
    <property type="entry name" value="Bacterial exopeptidase dimerisation domain"/>
    <property type="match status" value="1"/>
</dbReference>
<comment type="catalytic activity">
    <reaction evidence="1 9">
        <text>Release of the N-terminal residue from a tripeptide.</text>
        <dbReference type="EC" id="3.4.11.4"/>
    </reaction>
</comment>
<dbReference type="InterPro" id="IPR001261">
    <property type="entry name" value="ArgE/DapE_CS"/>
</dbReference>
<feature type="binding site" evidence="9">
    <location>
        <position position="142"/>
    </location>
    <ligand>
        <name>Zn(2+)</name>
        <dbReference type="ChEBI" id="CHEBI:29105"/>
        <label>1</label>
    </ligand>
</feature>
<keyword evidence="7 9" id="KW-0862">Zinc</keyword>
<feature type="active site" evidence="9">
    <location>
        <position position="81"/>
    </location>
</feature>
<dbReference type="PANTHER" id="PTHR42994:SF1">
    <property type="entry name" value="PEPTIDASE T"/>
    <property type="match status" value="1"/>
</dbReference>
<evidence type="ECO:0000256" key="2">
    <source>
        <dbReference type="ARBA" id="ARBA00009692"/>
    </source>
</evidence>
<comment type="function">
    <text evidence="9">Cleaves the N-terminal amino acid of tripeptides.</text>
</comment>
<feature type="binding site" evidence="9">
    <location>
        <position position="381"/>
    </location>
    <ligand>
        <name>Zn(2+)</name>
        <dbReference type="ChEBI" id="CHEBI:29105"/>
        <label>2</label>
    </ligand>
</feature>
<dbReference type="Gene3D" id="3.30.70.360">
    <property type="match status" value="1"/>
</dbReference>
<dbReference type="Pfam" id="PF07687">
    <property type="entry name" value="M20_dimer"/>
    <property type="match status" value="1"/>
</dbReference>
<dbReference type="PROSITE" id="PS00758">
    <property type="entry name" value="ARGE_DAPE_CPG2_1"/>
    <property type="match status" value="1"/>
</dbReference>
<dbReference type="PIRSF" id="PIRSF037215">
    <property type="entry name" value="Peptidase_M20B"/>
    <property type="match status" value="1"/>
</dbReference>
<organism evidence="11 12">
    <name type="scientific">Bacillus seohaeanensis</name>
    <dbReference type="NCBI Taxonomy" id="284580"/>
    <lineage>
        <taxon>Bacteria</taxon>
        <taxon>Bacillati</taxon>
        <taxon>Bacillota</taxon>
        <taxon>Bacilli</taxon>
        <taxon>Bacillales</taxon>
        <taxon>Bacillaceae</taxon>
        <taxon>Bacillus</taxon>
    </lineage>
</organism>
<sequence length="410" mass="45526">MKDEIIKRFTSYVKVDTQSNESSDTCPSTPGQLTLANMLVEELKQIGMEEVSIDENGYVMATLPSNTDKEVPTIGFLAHVDTATDFTGANVNPQLVENYDGTDIVLNKEKQVVLSPNDFPELTSYKGHTLVTTDGTTLLGADNKAGIAEIMTAMAYLINHPEIKHGKVRVAFTPDEEIGRGPHRFDVDAFNAKFAYTIDGGPLGELEYESFNAAAAKIVCKGKNVHPGTAKGKMINSAKIAMEINNRLPVEEAPEHTEGYEGFYHLTSINGDVEETTLHYIIRDFDKEKFATRKEMLKKIVTDLQGTYGEERVLLEIKDQYYNMGEKIKPVIEIVNIAQQAMENLEIPVDIKPIRGGTDGSQLSYMGLPTPNIFTGGENFHGRFEYISVDNMEKAVNVIVEVARLFEERT</sequence>
<dbReference type="Gene3D" id="3.40.630.10">
    <property type="entry name" value="Zn peptidases"/>
    <property type="match status" value="1"/>
</dbReference>
<comment type="subcellular location">
    <subcellularLocation>
        <location evidence="9">Cytoplasm</location>
    </subcellularLocation>
</comment>
<protein>
    <recommendedName>
        <fullName evidence="9">Peptidase T</fullName>
        <ecNumber evidence="9">3.4.11.4</ecNumber>
    </recommendedName>
    <alternativeName>
        <fullName evidence="9">Aminotripeptidase</fullName>
        <shortName evidence="9">Tripeptidase</shortName>
    </alternativeName>
    <alternativeName>
        <fullName evidence="9">Tripeptide aminopeptidase</fullName>
    </alternativeName>
</protein>
<evidence type="ECO:0000256" key="5">
    <source>
        <dbReference type="ARBA" id="ARBA00022723"/>
    </source>
</evidence>
<comment type="cofactor">
    <cofactor evidence="9">
        <name>Zn(2+)</name>
        <dbReference type="ChEBI" id="CHEBI:29105"/>
    </cofactor>
    <text evidence="9">Binds 2 Zn(2+) ions per subunit.</text>
</comment>
<keyword evidence="3 9" id="KW-0031">Aminopeptidase</keyword>
<evidence type="ECO:0000256" key="1">
    <source>
        <dbReference type="ARBA" id="ARBA00000870"/>
    </source>
</evidence>
<feature type="binding site" evidence="9">
    <location>
        <position position="177"/>
    </location>
    <ligand>
        <name>Zn(2+)</name>
        <dbReference type="ChEBI" id="CHEBI:29105"/>
        <label>2</label>
    </ligand>
</feature>
<evidence type="ECO:0000313" key="11">
    <source>
        <dbReference type="EMBL" id="MFD2680729.1"/>
    </source>
</evidence>
<keyword evidence="4 9" id="KW-0645">Protease</keyword>
<evidence type="ECO:0000259" key="10">
    <source>
        <dbReference type="Pfam" id="PF07687"/>
    </source>
</evidence>
<evidence type="ECO:0000313" key="12">
    <source>
        <dbReference type="Proteomes" id="UP001597506"/>
    </source>
</evidence>
<dbReference type="Pfam" id="PF01546">
    <property type="entry name" value="Peptidase_M20"/>
    <property type="match status" value="1"/>
</dbReference>
<dbReference type="PANTHER" id="PTHR42994">
    <property type="entry name" value="PEPTIDASE T"/>
    <property type="match status" value="1"/>
</dbReference>
<evidence type="ECO:0000256" key="3">
    <source>
        <dbReference type="ARBA" id="ARBA00022438"/>
    </source>
</evidence>
<keyword evidence="8 9" id="KW-0482">Metalloprotease</keyword>
<dbReference type="InterPro" id="IPR036264">
    <property type="entry name" value="Bact_exopeptidase_dim_dom"/>
</dbReference>
<feature type="active site" description="Proton acceptor" evidence="9">
    <location>
        <position position="176"/>
    </location>
</feature>
<name>A0ABW5RQI9_9BACI</name>
<gene>
    <name evidence="9 11" type="primary">pepT</name>
    <name evidence="11" type="ORF">ACFSUL_08150</name>
</gene>
<evidence type="ECO:0000256" key="8">
    <source>
        <dbReference type="ARBA" id="ARBA00023049"/>
    </source>
</evidence>
<keyword evidence="5 9" id="KW-0479">Metal-binding</keyword>
<dbReference type="GO" id="GO:0045148">
    <property type="term" value="F:tripeptide aminopeptidase activity"/>
    <property type="evidence" value="ECO:0007669"/>
    <property type="project" value="UniProtKB-EC"/>
</dbReference>
<comment type="caution">
    <text evidence="11">The sequence shown here is derived from an EMBL/GenBank/DDBJ whole genome shotgun (WGS) entry which is preliminary data.</text>
</comment>
<reference evidence="12" key="1">
    <citation type="journal article" date="2019" name="Int. J. Syst. Evol. Microbiol.">
        <title>The Global Catalogue of Microorganisms (GCM) 10K type strain sequencing project: providing services to taxonomists for standard genome sequencing and annotation.</title>
        <authorList>
            <consortium name="The Broad Institute Genomics Platform"/>
            <consortium name="The Broad Institute Genome Sequencing Center for Infectious Disease"/>
            <person name="Wu L."/>
            <person name="Ma J."/>
        </authorList>
    </citation>
    <scope>NUCLEOTIDE SEQUENCE [LARGE SCALE GENOMIC DNA]</scope>
    <source>
        <strain evidence="12">KCTC 3913</strain>
    </source>
</reference>
<dbReference type="CDD" id="cd03892">
    <property type="entry name" value="M20_peptT"/>
    <property type="match status" value="1"/>
</dbReference>
<dbReference type="PROSITE" id="PS00759">
    <property type="entry name" value="ARGE_DAPE_CPG2_2"/>
    <property type="match status" value="1"/>
</dbReference>
<keyword evidence="12" id="KW-1185">Reference proteome</keyword>
<dbReference type="InterPro" id="IPR010161">
    <property type="entry name" value="Peptidase_M20B"/>
</dbReference>
<evidence type="ECO:0000256" key="7">
    <source>
        <dbReference type="ARBA" id="ARBA00022833"/>
    </source>
</evidence>
<dbReference type="EC" id="3.4.11.4" evidence="9"/>
<keyword evidence="6 9" id="KW-0378">Hydrolase</keyword>
<evidence type="ECO:0000256" key="9">
    <source>
        <dbReference type="HAMAP-Rule" id="MF_00550"/>
    </source>
</evidence>
<dbReference type="RefSeq" id="WP_377934389.1">
    <property type="nucleotide sequence ID" value="NZ_JBHUMF010000017.1"/>
</dbReference>
<proteinExistence type="inferred from homology"/>
<dbReference type="NCBIfam" id="NF003976">
    <property type="entry name" value="PRK05469.1"/>
    <property type="match status" value="1"/>
</dbReference>
<dbReference type="InterPro" id="IPR002933">
    <property type="entry name" value="Peptidase_M20"/>
</dbReference>
<feature type="domain" description="Peptidase M20 dimerisation" evidence="10">
    <location>
        <begin position="208"/>
        <end position="308"/>
    </location>
</feature>
<accession>A0ABW5RQI9</accession>
<evidence type="ECO:0000256" key="4">
    <source>
        <dbReference type="ARBA" id="ARBA00022670"/>
    </source>
</evidence>
<feature type="binding site" evidence="9">
    <location>
        <position position="79"/>
    </location>
    <ligand>
        <name>Zn(2+)</name>
        <dbReference type="ChEBI" id="CHEBI:29105"/>
        <label>1</label>
    </ligand>
</feature>
<dbReference type="HAMAP" id="MF_00550">
    <property type="entry name" value="Aminopeptidase_M20"/>
    <property type="match status" value="1"/>
</dbReference>
<dbReference type="NCBIfam" id="TIGR01882">
    <property type="entry name" value="peptidase-T"/>
    <property type="match status" value="1"/>
</dbReference>
<dbReference type="Proteomes" id="UP001597506">
    <property type="component" value="Unassembled WGS sequence"/>
</dbReference>
<dbReference type="EMBL" id="JBHUMF010000017">
    <property type="protein sequence ID" value="MFD2680729.1"/>
    <property type="molecule type" value="Genomic_DNA"/>
</dbReference>